<dbReference type="AlphaFoldDB" id="A0A927IJV3"/>
<gene>
    <name evidence="2" type="ORF">IEN85_22310</name>
</gene>
<proteinExistence type="predicted"/>
<dbReference type="EMBL" id="JACYFG010000056">
    <property type="protein sequence ID" value="MBD5782249.1"/>
    <property type="molecule type" value="Genomic_DNA"/>
</dbReference>
<protein>
    <submittedName>
        <fullName evidence="2">DUF2185 domain-containing protein</fullName>
    </submittedName>
</protein>
<reference evidence="2" key="1">
    <citation type="submission" date="2020-09" db="EMBL/GenBank/DDBJ databases">
        <title>Pelagicoccus enzymogenes sp. nov. with an EPS production, isolated from marine sediment.</title>
        <authorList>
            <person name="Feng X."/>
        </authorList>
    </citation>
    <scope>NUCLEOTIDE SEQUENCE</scope>
    <source>
        <strain evidence="2">NFK12</strain>
    </source>
</reference>
<name>A0A927IJV3_9BACT</name>
<dbReference type="Proteomes" id="UP000622317">
    <property type="component" value="Unassembled WGS sequence"/>
</dbReference>
<evidence type="ECO:0000313" key="3">
    <source>
        <dbReference type="Proteomes" id="UP000622317"/>
    </source>
</evidence>
<accession>A0A927IJV3</accession>
<dbReference type="InterPro" id="IPR018689">
    <property type="entry name" value="Imm33_dom"/>
</dbReference>
<evidence type="ECO:0000313" key="2">
    <source>
        <dbReference type="EMBL" id="MBD5782249.1"/>
    </source>
</evidence>
<keyword evidence="3" id="KW-1185">Reference proteome</keyword>
<comment type="caution">
    <text evidence="2">The sequence shown here is derived from an EMBL/GenBank/DDBJ whole genome shotgun (WGS) entry which is preliminary data.</text>
</comment>
<dbReference type="Pfam" id="PF09951">
    <property type="entry name" value="Imm33"/>
    <property type="match status" value="1"/>
</dbReference>
<organism evidence="2 3">
    <name type="scientific">Pelagicoccus enzymogenes</name>
    <dbReference type="NCBI Taxonomy" id="2773457"/>
    <lineage>
        <taxon>Bacteria</taxon>
        <taxon>Pseudomonadati</taxon>
        <taxon>Verrucomicrobiota</taxon>
        <taxon>Opitutia</taxon>
        <taxon>Puniceicoccales</taxon>
        <taxon>Pelagicoccaceae</taxon>
        <taxon>Pelagicoccus</taxon>
    </lineage>
</organism>
<sequence>MSIFSGLFGKKENPVVFKFSSPENEACFTCKHVLEENKPILYVSHDEEDGGWQFLCGAENHEEEDARIVSLLEIVKIDPRVNALYEMPEGVCAERKSKDGEWKAFKN</sequence>
<evidence type="ECO:0000259" key="1">
    <source>
        <dbReference type="Pfam" id="PF09951"/>
    </source>
</evidence>
<feature type="domain" description="Immunity protein Imm33" evidence="1">
    <location>
        <begin position="27"/>
        <end position="104"/>
    </location>
</feature>